<feature type="compositionally biased region" description="Polar residues" evidence="2">
    <location>
        <begin position="129"/>
        <end position="139"/>
    </location>
</feature>
<dbReference type="EMBL" id="JADWDJ010000007">
    <property type="protein sequence ID" value="KAG5277785.1"/>
    <property type="molecule type" value="Genomic_DNA"/>
</dbReference>
<evidence type="ECO:0000259" key="3">
    <source>
        <dbReference type="PROSITE" id="PS51457"/>
    </source>
</evidence>
<feature type="region of interest" description="Disordered" evidence="2">
    <location>
        <begin position="115"/>
        <end position="139"/>
    </location>
</feature>
<proteinExistence type="predicted"/>
<name>A0AAV6GS54_9TELE</name>
<organism evidence="4 5">
    <name type="scientific">Alosa alosa</name>
    <name type="common">allis shad</name>
    <dbReference type="NCBI Taxonomy" id="278164"/>
    <lineage>
        <taxon>Eukaryota</taxon>
        <taxon>Metazoa</taxon>
        <taxon>Chordata</taxon>
        <taxon>Craniata</taxon>
        <taxon>Vertebrata</taxon>
        <taxon>Euteleostomi</taxon>
        <taxon>Actinopterygii</taxon>
        <taxon>Neopterygii</taxon>
        <taxon>Teleostei</taxon>
        <taxon>Clupei</taxon>
        <taxon>Clupeiformes</taxon>
        <taxon>Clupeoidei</taxon>
        <taxon>Clupeidae</taxon>
        <taxon>Alosa</taxon>
    </lineage>
</organism>
<feature type="domain" description="BEN" evidence="3">
    <location>
        <begin position="263"/>
        <end position="388"/>
    </location>
</feature>
<evidence type="ECO:0000256" key="1">
    <source>
        <dbReference type="SAM" id="Coils"/>
    </source>
</evidence>
<dbReference type="GO" id="GO:0003677">
    <property type="term" value="F:DNA binding"/>
    <property type="evidence" value="ECO:0007669"/>
    <property type="project" value="InterPro"/>
</dbReference>
<keyword evidence="5" id="KW-1185">Reference proteome</keyword>
<feature type="region of interest" description="Disordered" evidence="2">
    <location>
        <begin position="247"/>
        <end position="269"/>
    </location>
</feature>
<sequence>MDLGLPFSSGCNVTEMQQVDLLSMMVKQEDIKEEYCHIPAFQHDEEKPFVGLHCETDIETDVAESSGTETQQTTAVTLKKEEDENEFDYRDPVSLAQMKRVSVVLVDCCRTQGQQRKKDMQTNREAHQPETTSSLQQGTAKRLVTKKTAAVSKVLLCDDKGWMANMESRLAARTADLTSERARVAQLLAENASLKADLSASRAEADHLRREIQGLREASQRGLLVEEMRAGIGELHSVLRMVNSTPARSIPRRASTPAPEVDSSDCQMSPSAISSSLTNSIQMTGQWADVSLRDFGPEDHVRLLQMSFGQVGRYGCLLFRHIISEENYQAWSKTTNWDGSRGKRSLPQNVKSFVVSTLRRHFPDMDRGELKECVDKINEFLRTTRKNSQGLTLL</sequence>
<protein>
    <recommendedName>
        <fullName evidence="3">BEN domain-containing protein</fullName>
    </recommendedName>
</protein>
<dbReference type="Proteomes" id="UP000823561">
    <property type="component" value="Chromosome 7"/>
</dbReference>
<feature type="compositionally biased region" description="Basic and acidic residues" evidence="2">
    <location>
        <begin position="116"/>
        <end position="128"/>
    </location>
</feature>
<reference evidence="4" key="1">
    <citation type="submission" date="2020-10" db="EMBL/GenBank/DDBJ databases">
        <title>Chromosome-scale genome assembly of the Allis shad, Alosa alosa.</title>
        <authorList>
            <person name="Margot Z."/>
            <person name="Christophe K."/>
            <person name="Cabau C."/>
            <person name="Louis A."/>
            <person name="Berthelot C."/>
            <person name="Parey E."/>
            <person name="Roest Crollius H."/>
            <person name="Montfort J."/>
            <person name="Robinson-Rechavi M."/>
            <person name="Bucao C."/>
            <person name="Bouchez O."/>
            <person name="Gislard M."/>
            <person name="Lluch J."/>
            <person name="Milhes M."/>
            <person name="Lampietro C."/>
            <person name="Lopez Roques C."/>
            <person name="Donnadieu C."/>
            <person name="Braasch I."/>
            <person name="Desvignes T."/>
            <person name="Postlethwait J."/>
            <person name="Bobe J."/>
            <person name="Guiguen Y."/>
        </authorList>
    </citation>
    <scope>NUCLEOTIDE SEQUENCE</scope>
    <source>
        <strain evidence="4">M-15738</strain>
        <tissue evidence="4">Blood</tissue>
    </source>
</reference>
<dbReference type="PROSITE" id="PS51457">
    <property type="entry name" value="BEN"/>
    <property type="match status" value="1"/>
</dbReference>
<dbReference type="InterPro" id="IPR018379">
    <property type="entry name" value="BEN_domain"/>
</dbReference>
<comment type="caution">
    <text evidence="4">The sequence shown here is derived from an EMBL/GenBank/DDBJ whole genome shotgun (WGS) entry which is preliminary data.</text>
</comment>
<evidence type="ECO:0000313" key="4">
    <source>
        <dbReference type="EMBL" id="KAG5277785.1"/>
    </source>
</evidence>
<evidence type="ECO:0000256" key="2">
    <source>
        <dbReference type="SAM" id="MobiDB-lite"/>
    </source>
</evidence>
<feature type="coiled-coil region" evidence="1">
    <location>
        <begin position="177"/>
        <end position="218"/>
    </location>
</feature>
<dbReference type="AlphaFoldDB" id="A0AAV6GS54"/>
<evidence type="ECO:0000313" key="5">
    <source>
        <dbReference type="Proteomes" id="UP000823561"/>
    </source>
</evidence>
<keyword evidence="1" id="KW-0175">Coiled coil</keyword>
<accession>A0AAV6GS54</accession>
<gene>
    <name evidence="4" type="ORF">AALO_G00091360</name>
</gene>